<dbReference type="Gene3D" id="3.20.20.70">
    <property type="entry name" value="Aldolase class I"/>
    <property type="match status" value="1"/>
</dbReference>
<dbReference type="InterPro" id="IPR013785">
    <property type="entry name" value="Aldolase_TIM"/>
</dbReference>
<name>A0A0F9N575_9ZZZZ</name>
<gene>
    <name evidence="10" type="ORF">LCGC14_1071970</name>
</gene>
<evidence type="ECO:0000259" key="9">
    <source>
        <dbReference type="SMART" id="SM00934"/>
    </source>
</evidence>
<comment type="subunit">
    <text evidence="2">Homodimer.</text>
</comment>
<dbReference type="HAMAP" id="MF_01200_B">
    <property type="entry name" value="OMPdecase_type1_B"/>
    <property type="match status" value="1"/>
</dbReference>
<reference evidence="10" key="1">
    <citation type="journal article" date="2015" name="Nature">
        <title>Complex archaea that bridge the gap between prokaryotes and eukaryotes.</title>
        <authorList>
            <person name="Spang A."/>
            <person name="Saw J.H."/>
            <person name="Jorgensen S.L."/>
            <person name="Zaremba-Niedzwiedzka K."/>
            <person name="Martijn J."/>
            <person name="Lind A.E."/>
            <person name="van Eijk R."/>
            <person name="Schleper C."/>
            <person name="Guy L."/>
            <person name="Ettema T.J."/>
        </authorList>
    </citation>
    <scope>NUCLEOTIDE SEQUENCE</scope>
</reference>
<keyword evidence="5" id="KW-0210">Decarboxylase</keyword>
<comment type="pathway">
    <text evidence="1">Pyrimidine metabolism; UMP biosynthesis via de novo pathway; UMP from orotate: step 2/2.</text>
</comment>
<dbReference type="CDD" id="cd04725">
    <property type="entry name" value="OMP_decarboxylase_like"/>
    <property type="match status" value="1"/>
</dbReference>
<dbReference type="Pfam" id="PF00215">
    <property type="entry name" value="OMPdecase"/>
    <property type="match status" value="1"/>
</dbReference>
<evidence type="ECO:0000256" key="6">
    <source>
        <dbReference type="ARBA" id="ARBA00022975"/>
    </source>
</evidence>
<dbReference type="NCBIfam" id="NF001273">
    <property type="entry name" value="PRK00230.1"/>
    <property type="match status" value="1"/>
</dbReference>
<dbReference type="AlphaFoldDB" id="A0A0F9N575"/>
<dbReference type="EMBL" id="LAZR01004622">
    <property type="protein sequence ID" value="KKN06962.1"/>
    <property type="molecule type" value="Genomic_DNA"/>
</dbReference>
<evidence type="ECO:0000256" key="1">
    <source>
        <dbReference type="ARBA" id="ARBA00004861"/>
    </source>
</evidence>
<dbReference type="PANTHER" id="PTHR32119:SF2">
    <property type="entry name" value="OROTIDINE 5'-PHOSPHATE DECARBOXYLASE"/>
    <property type="match status" value="1"/>
</dbReference>
<dbReference type="SUPFAM" id="SSF51366">
    <property type="entry name" value="Ribulose-phoshate binding barrel"/>
    <property type="match status" value="1"/>
</dbReference>
<dbReference type="InterPro" id="IPR001754">
    <property type="entry name" value="OMPdeCOase_dom"/>
</dbReference>
<dbReference type="GO" id="GO:0006207">
    <property type="term" value="P:'de novo' pyrimidine nucleobase biosynthetic process"/>
    <property type="evidence" value="ECO:0007669"/>
    <property type="project" value="InterPro"/>
</dbReference>
<dbReference type="InterPro" id="IPR014732">
    <property type="entry name" value="OMPdecase"/>
</dbReference>
<dbReference type="FunFam" id="3.20.20.70:FF:000015">
    <property type="entry name" value="Orotidine 5'-phosphate decarboxylase"/>
    <property type="match status" value="1"/>
</dbReference>
<dbReference type="PANTHER" id="PTHR32119">
    <property type="entry name" value="OROTIDINE 5'-PHOSPHATE DECARBOXYLASE"/>
    <property type="match status" value="1"/>
</dbReference>
<dbReference type="GO" id="GO:0044205">
    <property type="term" value="P:'de novo' UMP biosynthetic process"/>
    <property type="evidence" value="ECO:0007669"/>
    <property type="project" value="UniProtKB-UniPathway"/>
</dbReference>
<evidence type="ECO:0000256" key="2">
    <source>
        <dbReference type="ARBA" id="ARBA00011738"/>
    </source>
</evidence>
<organism evidence="10">
    <name type="scientific">marine sediment metagenome</name>
    <dbReference type="NCBI Taxonomy" id="412755"/>
    <lineage>
        <taxon>unclassified sequences</taxon>
        <taxon>metagenomes</taxon>
        <taxon>ecological metagenomes</taxon>
    </lineage>
</organism>
<dbReference type="NCBIfam" id="TIGR01740">
    <property type="entry name" value="pyrF"/>
    <property type="match status" value="1"/>
</dbReference>
<keyword evidence="6" id="KW-0665">Pyrimidine biosynthesis</keyword>
<comment type="caution">
    <text evidence="10">The sequence shown here is derived from an EMBL/GenBank/DDBJ whole genome shotgun (WGS) entry which is preliminary data.</text>
</comment>
<dbReference type="UniPathway" id="UPA00070">
    <property type="reaction ID" value="UER00120"/>
</dbReference>
<dbReference type="GO" id="GO:0005829">
    <property type="term" value="C:cytosol"/>
    <property type="evidence" value="ECO:0007669"/>
    <property type="project" value="TreeGrafter"/>
</dbReference>
<feature type="domain" description="Orotidine 5'-phosphate decarboxylase" evidence="9">
    <location>
        <begin position="11"/>
        <end position="232"/>
    </location>
</feature>
<evidence type="ECO:0000313" key="10">
    <source>
        <dbReference type="EMBL" id="KKN06962.1"/>
    </source>
</evidence>
<accession>A0A0F9N575</accession>
<keyword evidence="7" id="KW-0456">Lyase</keyword>
<dbReference type="InterPro" id="IPR047596">
    <property type="entry name" value="OMPdecase_bac"/>
</dbReference>
<evidence type="ECO:0000256" key="3">
    <source>
        <dbReference type="ARBA" id="ARBA00012321"/>
    </source>
</evidence>
<protein>
    <recommendedName>
        <fullName evidence="4">Orotidine 5'-phosphate decarboxylase</fullName>
        <ecNumber evidence="3">4.1.1.23</ecNumber>
    </recommendedName>
    <alternativeName>
        <fullName evidence="8">OMP decarboxylase</fullName>
    </alternativeName>
</protein>
<dbReference type="SMART" id="SM00934">
    <property type="entry name" value="OMPdecase"/>
    <property type="match status" value="1"/>
</dbReference>
<evidence type="ECO:0000256" key="5">
    <source>
        <dbReference type="ARBA" id="ARBA00022793"/>
    </source>
</evidence>
<sequence length="238" mass="26600">MRKMAIQARGKLILALDVDTQAEVEGLVEKLADFVGIFKVGHRLFTRYGPKIIKVIKKKKVKVFYDAKFYDISSVVEKAAETVADLGVDMFTIHALGGLEMIQRARKAAKKRNRFIKVLGVTLLTSLNSQVLEEELGIKRNLKEEVIHLANLAKKGGLDGVVASSYEIEELRRNFGNDLLLIVPGVRPKGSKKDEQKRVLTPRQAIKRGADFVVIGRPILDSADPVRTAKRILEEIED</sequence>
<evidence type="ECO:0000256" key="8">
    <source>
        <dbReference type="ARBA" id="ARBA00033428"/>
    </source>
</evidence>
<proteinExistence type="inferred from homology"/>
<evidence type="ECO:0000256" key="7">
    <source>
        <dbReference type="ARBA" id="ARBA00023239"/>
    </source>
</evidence>
<dbReference type="GO" id="GO:0004590">
    <property type="term" value="F:orotidine-5'-phosphate decarboxylase activity"/>
    <property type="evidence" value="ECO:0007669"/>
    <property type="project" value="UniProtKB-EC"/>
</dbReference>
<dbReference type="EC" id="4.1.1.23" evidence="3"/>
<evidence type="ECO:0000256" key="4">
    <source>
        <dbReference type="ARBA" id="ARBA00021923"/>
    </source>
</evidence>
<dbReference type="InterPro" id="IPR011060">
    <property type="entry name" value="RibuloseP-bd_barrel"/>
</dbReference>